<name>A0ABW8K5J2_9GAMM</name>
<feature type="region of interest" description="Disordered" evidence="2">
    <location>
        <begin position="125"/>
        <end position="146"/>
    </location>
</feature>
<dbReference type="RefSeq" id="WP_379983919.1">
    <property type="nucleotide sequence ID" value="NZ_JADIKD010000011.1"/>
</dbReference>
<feature type="compositionally biased region" description="Polar residues" evidence="2">
    <location>
        <begin position="131"/>
        <end position="146"/>
    </location>
</feature>
<comment type="caution">
    <text evidence="3">The sequence shown here is derived from an EMBL/GenBank/DDBJ whole genome shotgun (WGS) entry which is preliminary data.</text>
</comment>
<organism evidence="3 4">
    <name type="scientific">Dyella koreensis</name>
    <dbReference type="NCBI Taxonomy" id="311235"/>
    <lineage>
        <taxon>Bacteria</taxon>
        <taxon>Pseudomonadati</taxon>
        <taxon>Pseudomonadota</taxon>
        <taxon>Gammaproteobacteria</taxon>
        <taxon>Lysobacterales</taxon>
        <taxon>Rhodanobacteraceae</taxon>
        <taxon>Dyella</taxon>
    </lineage>
</organism>
<gene>
    <name evidence="3" type="ORF">ISS97_12905</name>
</gene>
<proteinExistence type="predicted"/>
<evidence type="ECO:0000256" key="2">
    <source>
        <dbReference type="SAM" id="MobiDB-lite"/>
    </source>
</evidence>
<dbReference type="Proteomes" id="UP001620408">
    <property type="component" value="Unassembled WGS sequence"/>
</dbReference>
<sequence>MSMGRTVNSLARLVDLRGREVERLTGELAGQQAMRKRYENNLTRMEQLLHAAAPSDQGCPVLSSNSALYKAWLADLIASHRQDLAHHDTVIAASRGALTIAALKHEGLGRVLHDKRALLERQHRVREQKQQDQLATQAWSRSRLQA</sequence>
<reference evidence="3 4" key="1">
    <citation type="submission" date="2020-10" db="EMBL/GenBank/DDBJ databases">
        <title>Phylogeny of dyella-like bacteria.</title>
        <authorList>
            <person name="Fu J."/>
        </authorList>
    </citation>
    <scope>NUCLEOTIDE SEQUENCE [LARGE SCALE GENOMIC DNA]</scope>
    <source>
        <strain evidence="3 4">BB4</strain>
    </source>
</reference>
<evidence type="ECO:0000313" key="3">
    <source>
        <dbReference type="EMBL" id="MFK2918165.1"/>
    </source>
</evidence>
<evidence type="ECO:0008006" key="5">
    <source>
        <dbReference type="Google" id="ProtNLM"/>
    </source>
</evidence>
<keyword evidence="4" id="KW-1185">Reference proteome</keyword>
<keyword evidence="1" id="KW-0175">Coiled coil</keyword>
<accession>A0ABW8K5J2</accession>
<evidence type="ECO:0000313" key="4">
    <source>
        <dbReference type="Proteomes" id="UP001620408"/>
    </source>
</evidence>
<dbReference type="EMBL" id="JADIKD010000011">
    <property type="protein sequence ID" value="MFK2918165.1"/>
    <property type="molecule type" value="Genomic_DNA"/>
</dbReference>
<feature type="coiled-coil region" evidence="1">
    <location>
        <begin position="21"/>
        <end position="48"/>
    </location>
</feature>
<evidence type="ECO:0000256" key="1">
    <source>
        <dbReference type="SAM" id="Coils"/>
    </source>
</evidence>
<protein>
    <recommendedName>
        <fullName evidence="5">Flagellar FliJ protein</fullName>
    </recommendedName>
</protein>